<feature type="signal peptide" evidence="1">
    <location>
        <begin position="1"/>
        <end position="26"/>
    </location>
</feature>
<feature type="chain" id="PRO_5032954312" description="Lipoprotein" evidence="1">
    <location>
        <begin position="27"/>
        <end position="151"/>
    </location>
</feature>
<evidence type="ECO:0000313" key="2">
    <source>
        <dbReference type="EMBL" id="NTS30446.1"/>
    </source>
</evidence>
<name>A0A849VM74_9HYPH</name>
<evidence type="ECO:0008006" key="4">
    <source>
        <dbReference type="Google" id="ProtNLM"/>
    </source>
</evidence>
<evidence type="ECO:0000313" key="3">
    <source>
        <dbReference type="Proteomes" id="UP000550508"/>
    </source>
</evidence>
<dbReference type="Proteomes" id="UP000550508">
    <property type="component" value="Unassembled WGS sequence"/>
</dbReference>
<keyword evidence="3" id="KW-1185">Reference proteome</keyword>
<dbReference type="EMBL" id="JABUMX010000001">
    <property type="protein sequence ID" value="NTS30446.1"/>
    <property type="molecule type" value="Genomic_DNA"/>
</dbReference>
<keyword evidence="1" id="KW-0732">Signal</keyword>
<protein>
    <recommendedName>
        <fullName evidence="4">Lipoprotein</fullName>
    </recommendedName>
</protein>
<proteinExistence type="predicted"/>
<gene>
    <name evidence="2" type="ORF">HQ945_04190</name>
</gene>
<comment type="caution">
    <text evidence="2">The sequence shown here is derived from an EMBL/GenBank/DDBJ whole genome shotgun (WGS) entry which is preliminary data.</text>
</comment>
<dbReference type="AlphaFoldDB" id="A0A849VM74"/>
<reference evidence="2 3" key="1">
    <citation type="submission" date="2020-05" db="EMBL/GenBank/DDBJ databases">
        <authorList>
            <person name="Kim M.K."/>
        </authorList>
    </citation>
    <scope>NUCLEOTIDE SEQUENCE [LARGE SCALE GENOMIC DNA]</scope>
    <source>
        <strain evidence="2 3">BT25</strain>
    </source>
</reference>
<sequence>MLTRRATLFTLLAAGILVSGCTTDTASNAPAYTGPVKTIRGYLQGPPWARLTASSVVFVTAYDASRGNSAPMPRLARTSFTLNRNGTFPVAYEIRVPAAASTRVALGVEITRAGGTLFSNDRLYSQTTGTSLNVPMREAPPRINRRYPGIL</sequence>
<dbReference type="PROSITE" id="PS51257">
    <property type="entry name" value="PROKAR_LIPOPROTEIN"/>
    <property type="match status" value="1"/>
</dbReference>
<dbReference type="RefSeq" id="WP_113281836.1">
    <property type="nucleotide sequence ID" value="NZ_JABUMX010000001.1"/>
</dbReference>
<accession>A0A849VM74</accession>
<evidence type="ECO:0000256" key="1">
    <source>
        <dbReference type="SAM" id="SignalP"/>
    </source>
</evidence>
<organism evidence="2 3">
    <name type="scientific">Phyllobacterium pellucidum</name>
    <dbReference type="NCBI Taxonomy" id="2740464"/>
    <lineage>
        <taxon>Bacteria</taxon>
        <taxon>Pseudomonadati</taxon>
        <taxon>Pseudomonadota</taxon>
        <taxon>Alphaproteobacteria</taxon>
        <taxon>Hyphomicrobiales</taxon>
        <taxon>Phyllobacteriaceae</taxon>
        <taxon>Phyllobacterium</taxon>
    </lineage>
</organism>